<comment type="cofactor">
    <cofactor evidence="14">
        <name>[2Fe-2S] cluster</name>
        <dbReference type="ChEBI" id="CHEBI:190135"/>
    </cofactor>
    <text evidence="14">Binds 1 [2Fe-2S] cluster per subunit.</text>
</comment>
<comment type="similarity">
    <text evidence="2 14">Belongs to the complex I 75 kDa subunit family.</text>
</comment>
<keyword evidence="9 14" id="KW-0411">Iron-sulfur</keyword>
<evidence type="ECO:0000256" key="10">
    <source>
        <dbReference type="ARBA" id="ARBA00023027"/>
    </source>
</evidence>
<dbReference type="PROSITE" id="PS00643">
    <property type="entry name" value="COMPLEX1_75K_3"/>
    <property type="match status" value="1"/>
</dbReference>
<dbReference type="InterPro" id="IPR054351">
    <property type="entry name" value="NADH_UbQ_OxRdtase_ferredoxin"/>
</dbReference>
<dbReference type="PROSITE" id="PS00641">
    <property type="entry name" value="COMPLEX1_75K_1"/>
    <property type="match status" value="1"/>
</dbReference>
<comment type="caution">
    <text evidence="18">The sequence shown here is derived from an EMBL/GenBank/DDBJ whole genome shotgun (WGS) entry which is preliminary data.</text>
</comment>
<evidence type="ECO:0000256" key="2">
    <source>
        <dbReference type="ARBA" id="ARBA00005404"/>
    </source>
</evidence>
<evidence type="ECO:0000256" key="8">
    <source>
        <dbReference type="ARBA" id="ARBA00023004"/>
    </source>
</evidence>
<dbReference type="Gene3D" id="3.10.20.740">
    <property type="match status" value="1"/>
</dbReference>
<keyword evidence="4 14" id="KW-0001">2Fe-2S</keyword>
<dbReference type="InterPro" id="IPR009010">
    <property type="entry name" value="Asp_de-COase-like_dom_sf"/>
</dbReference>
<evidence type="ECO:0000256" key="4">
    <source>
        <dbReference type="ARBA" id="ARBA00022714"/>
    </source>
</evidence>
<dbReference type="SUPFAM" id="SSF54292">
    <property type="entry name" value="2Fe-2S ferredoxin-like"/>
    <property type="match status" value="1"/>
</dbReference>
<dbReference type="CDD" id="cd02771">
    <property type="entry name" value="MopB_NDH-1_NuoG2-N7"/>
    <property type="match status" value="1"/>
</dbReference>
<dbReference type="PROSITE" id="PS51669">
    <property type="entry name" value="4FE4S_MOW_BIS_MGD"/>
    <property type="match status" value="1"/>
</dbReference>
<organism evidence="18 19">
    <name type="scientific">Pseudomonas cuatrocienegasensis</name>
    <dbReference type="NCBI Taxonomy" id="543360"/>
    <lineage>
        <taxon>Bacteria</taxon>
        <taxon>Pseudomonadati</taxon>
        <taxon>Pseudomonadota</taxon>
        <taxon>Gammaproteobacteria</taxon>
        <taxon>Pseudomonadales</taxon>
        <taxon>Pseudomonadaceae</taxon>
        <taxon>Pseudomonas</taxon>
    </lineage>
</organism>
<dbReference type="PANTHER" id="PTHR43105">
    <property type="entry name" value="RESPIRATORY NITRATE REDUCTASE"/>
    <property type="match status" value="1"/>
</dbReference>
<protein>
    <recommendedName>
        <fullName evidence="14">NADH-quinone oxidoreductase</fullName>
        <ecNumber evidence="14">7.1.1.-</ecNumber>
    </recommendedName>
</protein>
<dbReference type="InterPro" id="IPR019574">
    <property type="entry name" value="NADH_UbQ_OxRdtase_Gsu_4Fe4S-bd"/>
</dbReference>
<dbReference type="InterPro" id="IPR006656">
    <property type="entry name" value="Mopterin_OxRdtase"/>
</dbReference>
<evidence type="ECO:0000256" key="6">
    <source>
        <dbReference type="ARBA" id="ARBA00022723"/>
    </source>
</evidence>
<dbReference type="Pfam" id="PF04879">
    <property type="entry name" value="Molybdop_Fe4S4"/>
    <property type="match status" value="1"/>
</dbReference>
<evidence type="ECO:0000256" key="14">
    <source>
        <dbReference type="RuleBase" id="RU003525"/>
    </source>
</evidence>
<keyword evidence="7 14" id="KW-1278">Translocase</keyword>
<dbReference type="CDD" id="cd00207">
    <property type="entry name" value="fer2"/>
    <property type="match status" value="1"/>
</dbReference>
<comment type="subunit">
    <text evidence="12">Composed of 13 different subunits. Subunits NuoCD, E, F, and G constitute the peripheral sector of the complex.</text>
</comment>
<keyword evidence="19" id="KW-1185">Reference proteome</keyword>
<evidence type="ECO:0000256" key="7">
    <source>
        <dbReference type="ARBA" id="ARBA00022967"/>
    </source>
</evidence>
<keyword evidence="8 14" id="KW-0408">Iron</keyword>
<evidence type="ECO:0000256" key="5">
    <source>
        <dbReference type="ARBA" id="ARBA00022719"/>
    </source>
</evidence>
<sequence>MATIHVDGKDLEVDGADNLLQACLSLGLDIPYFCWHPALGSVGACRQCAVKQYSDENDTRGRLVMSCMTPATDNTWISIDDEEAKQFRASVVEWLMTNHPHDCPVCEEGGHCHLQDMTVMTGHNTRRYRFSKRTHQNQELGPFIAHEMNRCIACYRCVRYYKDYAGGTDLGVFGAHDNVYFGRVEDGTLESEFAGNLVEVCPTGVFTDKTHSERYNRKWDMQFAPSICHGCASGCNISPGERYGEIRRIENRFNGDVNQYFLCDRGRFGYGHVNRKDRPRQPIMQLSKMKMSLDSALDQAAALLKNRRVIGIGSPRASLESNFALRELVGAEHFYSGIAAGELQVLQLIRKVLLDGPLPVPTLREVESHDAILVLGEDLTQTAARLALALRQAVRGKASEVAAGMKIPEWHVAAVQNVAQHALHPLFIASVAETRLDDIAQECVQAAPADLARLGFAVAHAIDPQAPAVDGLDEESQAWAARVAEALLQAERPLLVAGASLGSTALVEAAANIASALHNRNKRGSLSLVVPEANSMGLTLLGGDSLDAALDALSNGSADALVVLENDLYRRADAARVDAALAAAKVVIVADHQHTATSEKAHLLLPVASFAEGDGTLVSAEGRAQRFFQVFEPSYYAADNLIREGWRWLHALHSTLLGKPVDWTQLDAVTAAVAASNPLLARIGEAAPSAAFRIKGLKLAREPHRYSGRTSMRANISVHEPRQPQDADTAFAFSMEGYSGSVEPRQQIPFAWSPGWNSPQAWNKFQDEVGGHLRAGDPGIRLIEAAGQALPWFPVTAAFNPARGTWQAVPLHHLFGSEETSALATPIQARIPASYVALARVEAERLGLVDGALLHLSLNGQPVTLPLQVRDDLPVGLVGLPVGLPGIPPLNAASTVSTLQEVAP</sequence>
<accession>A0ABY1BFC5</accession>
<feature type="domain" description="2Fe-2S ferredoxin-type" evidence="15">
    <location>
        <begin position="1"/>
        <end position="83"/>
    </location>
</feature>
<evidence type="ECO:0000256" key="11">
    <source>
        <dbReference type="ARBA" id="ARBA00023075"/>
    </source>
</evidence>
<dbReference type="Pfam" id="PF22117">
    <property type="entry name" value="Fer4_Nqo3"/>
    <property type="match status" value="1"/>
</dbReference>
<evidence type="ECO:0000256" key="13">
    <source>
        <dbReference type="ARBA" id="ARBA00047712"/>
    </source>
</evidence>
<name>A0ABY1BFC5_9PSED</name>
<dbReference type="EC" id="7.1.1.-" evidence="14"/>
<dbReference type="NCBIfam" id="TIGR01973">
    <property type="entry name" value="NuoG"/>
    <property type="match status" value="1"/>
</dbReference>
<comment type="cofactor">
    <cofactor evidence="1 14">
        <name>[4Fe-4S] cluster</name>
        <dbReference type="ChEBI" id="CHEBI:49883"/>
    </cofactor>
</comment>
<evidence type="ECO:0000256" key="3">
    <source>
        <dbReference type="ARBA" id="ARBA00022485"/>
    </source>
</evidence>
<dbReference type="InterPro" id="IPR010228">
    <property type="entry name" value="NADH_UbQ_OxRdtase_Gsu"/>
</dbReference>
<dbReference type="SUPFAM" id="SSF53706">
    <property type="entry name" value="Formate dehydrogenase/DMSO reductase, domains 1-3"/>
    <property type="match status" value="1"/>
</dbReference>
<keyword evidence="3 14" id="KW-0004">4Fe-4S</keyword>
<dbReference type="Pfam" id="PF00384">
    <property type="entry name" value="Molybdopterin"/>
    <property type="match status" value="1"/>
</dbReference>
<comment type="catalytic activity">
    <reaction evidence="13 14">
        <text>a quinone + NADH + 5 H(+)(in) = a quinol + NAD(+) + 4 H(+)(out)</text>
        <dbReference type="Rhea" id="RHEA:57888"/>
        <dbReference type="ChEBI" id="CHEBI:15378"/>
        <dbReference type="ChEBI" id="CHEBI:24646"/>
        <dbReference type="ChEBI" id="CHEBI:57540"/>
        <dbReference type="ChEBI" id="CHEBI:57945"/>
        <dbReference type="ChEBI" id="CHEBI:132124"/>
    </reaction>
</comment>
<keyword evidence="6 14" id="KW-0479">Metal-binding</keyword>
<gene>
    <name evidence="18" type="ORF">SAMN05216600_10944</name>
</gene>
<dbReference type="CDD" id="cd02788">
    <property type="entry name" value="MopB_CT_NDH-1_NuoG2-N7"/>
    <property type="match status" value="1"/>
</dbReference>
<feature type="domain" description="4Fe-4S His(Cys)3-ligated-type" evidence="17">
    <location>
        <begin position="83"/>
        <end position="122"/>
    </location>
</feature>
<dbReference type="Proteomes" id="UP000198512">
    <property type="component" value="Unassembled WGS sequence"/>
</dbReference>
<feature type="domain" description="4Fe-4S Mo/W bis-MGD-type" evidence="16">
    <location>
        <begin position="221"/>
        <end position="277"/>
    </location>
</feature>
<evidence type="ECO:0000256" key="9">
    <source>
        <dbReference type="ARBA" id="ARBA00023014"/>
    </source>
</evidence>
<dbReference type="Pfam" id="PF13510">
    <property type="entry name" value="Fer2_4"/>
    <property type="match status" value="1"/>
</dbReference>
<dbReference type="RefSeq" id="WP_069517359.1">
    <property type="nucleotide sequence ID" value="NZ_FOFP01000009.1"/>
</dbReference>
<dbReference type="InterPro" id="IPR001041">
    <property type="entry name" value="2Fe-2S_ferredoxin-type"/>
</dbReference>
<dbReference type="SUPFAM" id="SSF54862">
    <property type="entry name" value="4Fe-4S ferredoxins"/>
    <property type="match status" value="1"/>
</dbReference>
<dbReference type="PROSITE" id="PS51839">
    <property type="entry name" value="4FE4S_HC3"/>
    <property type="match status" value="1"/>
</dbReference>
<dbReference type="InterPro" id="IPR050123">
    <property type="entry name" value="Prok_molybdopt-oxidoreductase"/>
</dbReference>
<dbReference type="Gene3D" id="3.30.200.210">
    <property type="match status" value="1"/>
</dbReference>
<dbReference type="SUPFAM" id="SSF50692">
    <property type="entry name" value="ADC-like"/>
    <property type="match status" value="1"/>
</dbReference>
<keyword evidence="5 14" id="KW-0874">Quinone</keyword>
<dbReference type="Pfam" id="PF10588">
    <property type="entry name" value="NADH-G_4Fe-4S_3"/>
    <property type="match status" value="1"/>
</dbReference>
<reference evidence="18 19" key="1">
    <citation type="submission" date="2016-10" db="EMBL/GenBank/DDBJ databases">
        <authorList>
            <person name="Varghese N."/>
            <person name="Submissions S."/>
        </authorList>
    </citation>
    <scope>NUCLEOTIDE SEQUENCE [LARGE SCALE GENOMIC DNA]</scope>
    <source>
        <strain evidence="18 19">CIP 109853</strain>
    </source>
</reference>
<dbReference type="InterPro" id="IPR006963">
    <property type="entry name" value="Mopterin_OxRdtase_4Fe-4S_dom"/>
</dbReference>
<evidence type="ECO:0000259" key="17">
    <source>
        <dbReference type="PROSITE" id="PS51839"/>
    </source>
</evidence>
<evidence type="ECO:0000313" key="18">
    <source>
        <dbReference type="EMBL" id="SEQ72790.1"/>
    </source>
</evidence>
<dbReference type="InterPro" id="IPR000283">
    <property type="entry name" value="NADH_UbQ_OxRdtase_75kDa_su_CS"/>
</dbReference>
<dbReference type="PROSITE" id="PS51085">
    <property type="entry name" value="2FE2S_FER_2"/>
    <property type="match status" value="1"/>
</dbReference>
<keyword evidence="11" id="KW-0830">Ubiquinone</keyword>
<dbReference type="InterPro" id="IPR036010">
    <property type="entry name" value="2Fe-2S_ferredoxin-like_sf"/>
</dbReference>
<dbReference type="SMART" id="SM00929">
    <property type="entry name" value="NADH-G_4Fe-4S_3"/>
    <property type="match status" value="1"/>
</dbReference>
<evidence type="ECO:0000313" key="19">
    <source>
        <dbReference type="Proteomes" id="UP000198512"/>
    </source>
</evidence>
<dbReference type="SMART" id="SM00926">
    <property type="entry name" value="Molybdop_Fe4S4"/>
    <property type="match status" value="1"/>
</dbReference>
<evidence type="ECO:0000259" key="16">
    <source>
        <dbReference type="PROSITE" id="PS51669"/>
    </source>
</evidence>
<evidence type="ECO:0000259" key="15">
    <source>
        <dbReference type="PROSITE" id="PS51085"/>
    </source>
</evidence>
<evidence type="ECO:0000256" key="12">
    <source>
        <dbReference type="ARBA" id="ARBA00026021"/>
    </source>
</evidence>
<proteinExistence type="inferred from homology"/>
<keyword evidence="10 14" id="KW-0520">NAD</keyword>
<dbReference type="PANTHER" id="PTHR43105:SF10">
    <property type="entry name" value="NADH-QUINONE OXIDOREDUCTASE SUBUNIT G"/>
    <property type="match status" value="1"/>
</dbReference>
<dbReference type="Gene3D" id="3.40.50.740">
    <property type="match status" value="1"/>
</dbReference>
<dbReference type="PROSITE" id="PS00642">
    <property type="entry name" value="COMPLEX1_75K_2"/>
    <property type="match status" value="1"/>
</dbReference>
<evidence type="ECO:0000256" key="1">
    <source>
        <dbReference type="ARBA" id="ARBA00001966"/>
    </source>
</evidence>
<dbReference type="EMBL" id="FOFP01000009">
    <property type="protein sequence ID" value="SEQ72790.1"/>
    <property type="molecule type" value="Genomic_DNA"/>
</dbReference>
<comment type="function">
    <text evidence="14">NDH-1 shuttles electrons from NADH, via FMN and iron-sulfur (Fe-S) centers, to quinones in the respiratory chain. Couples the redox reaction to proton translocation (for every two electrons transferred, four hydrogen ions are translocated across the cytoplasmic membrane), and thus conserves the redox energy in a proton gradient.</text>
</comment>